<evidence type="ECO:0000259" key="12">
    <source>
        <dbReference type="Pfam" id="PF04101"/>
    </source>
</evidence>
<dbReference type="SUPFAM" id="SSF53756">
    <property type="entry name" value="UDP-Glycosyltransferase/glycogen phosphorylase"/>
    <property type="match status" value="1"/>
</dbReference>
<evidence type="ECO:0000256" key="10">
    <source>
        <dbReference type="HAMAP-Rule" id="MF_00033"/>
    </source>
</evidence>
<evidence type="ECO:0000256" key="8">
    <source>
        <dbReference type="ARBA" id="ARBA00023306"/>
    </source>
</evidence>
<keyword evidence="3 10" id="KW-0328">Glycosyltransferase</keyword>
<dbReference type="EC" id="2.4.1.227" evidence="10"/>
<feature type="domain" description="Glycosyl transferase family 28 C-terminal" evidence="12">
    <location>
        <begin position="184"/>
        <end position="335"/>
    </location>
</feature>
<comment type="similarity">
    <text evidence="10">Belongs to the glycosyltransferase 28 family. MurG subfamily.</text>
</comment>
<dbReference type="GO" id="GO:0016757">
    <property type="term" value="F:glycosyltransferase activity"/>
    <property type="evidence" value="ECO:0007669"/>
    <property type="project" value="UniProtKB-KW"/>
</dbReference>
<dbReference type="InterPro" id="IPR004276">
    <property type="entry name" value="GlycoTrans_28_N"/>
</dbReference>
<dbReference type="CDD" id="cd03785">
    <property type="entry name" value="GT28_MurG"/>
    <property type="match status" value="1"/>
</dbReference>
<keyword evidence="6 10" id="KW-0573">Peptidoglycan synthesis</keyword>
<organism evidence="13 14">
    <name type="scientific">Orrella daihaiensis</name>
    <dbReference type="NCBI Taxonomy" id="2782176"/>
    <lineage>
        <taxon>Bacteria</taxon>
        <taxon>Pseudomonadati</taxon>
        <taxon>Pseudomonadota</taxon>
        <taxon>Betaproteobacteria</taxon>
        <taxon>Burkholderiales</taxon>
        <taxon>Alcaligenaceae</taxon>
        <taxon>Orrella</taxon>
    </lineage>
</organism>
<keyword evidence="1 10" id="KW-1003">Cell membrane</keyword>
<feature type="binding site" evidence="10">
    <location>
        <position position="190"/>
    </location>
    <ligand>
        <name>UDP-N-acetyl-alpha-D-glucosamine</name>
        <dbReference type="ChEBI" id="CHEBI:57705"/>
    </ligand>
</feature>
<dbReference type="Pfam" id="PF03033">
    <property type="entry name" value="Glyco_transf_28"/>
    <property type="match status" value="1"/>
</dbReference>
<keyword evidence="4 10" id="KW-0808">Transferase</keyword>
<evidence type="ECO:0000256" key="2">
    <source>
        <dbReference type="ARBA" id="ARBA00022618"/>
    </source>
</evidence>
<feature type="domain" description="Glycosyltransferase family 28 N-terminal" evidence="11">
    <location>
        <begin position="8"/>
        <end position="141"/>
    </location>
</feature>
<proteinExistence type="inferred from homology"/>
<keyword evidence="5 10" id="KW-0133">Cell shape</keyword>
<sequence>MRSSALVWIMAGGTGGHIMPGLAVAQWLRDHGCDIKWIGNPGKMEGRLVPPAGYEMIPVTFAGVRGKGLLAKLRAPFGLLASMANLWRAMSKDKPALVLGMGGYVAMPGGLVARLRGVPIVLHEQNAIAGKTNLWLARIAKLRLEGFPMALPEGRWVGNPVRGSLAQLPDPVQRYSNRTGPIKVLVVGGSLGAAALNEAIPLAISRIDPSSRPQITHQSGEQHLEALQQAYRDVEVDASCVAFIDDMAGALGEADLVICRAGAMTVSEVAAVGVAALFVPFPFAVDDHQTANAGYLVSHGAAYLRQQRDLAVEWLARWLEAQTRETLLAVAVKARQQAKPEATAAIGMACLSLMEGRA</sequence>
<comment type="pathway">
    <text evidence="10">Cell wall biogenesis; peptidoglycan biosynthesis.</text>
</comment>
<dbReference type="InterPro" id="IPR007235">
    <property type="entry name" value="Glyco_trans_28_C"/>
</dbReference>
<evidence type="ECO:0000259" key="11">
    <source>
        <dbReference type="Pfam" id="PF03033"/>
    </source>
</evidence>
<dbReference type="InterPro" id="IPR006009">
    <property type="entry name" value="GlcNAc_MurG"/>
</dbReference>
<evidence type="ECO:0000256" key="7">
    <source>
        <dbReference type="ARBA" id="ARBA00023136"/>
    </source>
</evidence>
<keyword evidence="7 10" id="KW-0472">Membrane</keyword>
<accession>A0ABY4AKM6</accession>
<evidence type="ECO:0000256" key="6">
    <source>
        <dbReference type="ARBA" id="ARBA00022984"/>
    </source>
</evidence>
<reference evidence="13 14" key="1">
    <citation type="submission" date="2020-11" db="EMBL/GenBank/DDBJ databases">
        <title>Algicoccus daihaiensis sp.nov., isolated from Daihai Lake in Inner Mongolia.</title>
        <authorList>
            <person name="Kai J."/>
        </authorList>
    </citation>
    <scope>NUCLEOTIDE SEQUENCE [LARGE SCALE GENOMIC DNA]</scope>
    <source>
        <strain evidence="14">f23</strain>
    </source>
</reference>
<comment type="catalytic activity">
    <reaction evidence="10">
        <text>di-trans,octa-cis-undecaprenyl diphospho-N-acetyl-alpha-D-muramoyl-L-alanyl-D-glutamyl-meso-2,6-diaminopimeloyl-D-alanyl-D-alanine + UDP-N-acetyl-alpha-D-glucosamine = di-trans,octa-cis-undecaprenyl diphospho-[N-acetyl-alpha-D-glucosaminyl-(1-&gt;4)]-N-acetyl-alpha-D-muramoyl-L-alanyl-D-glutamyl-meso-2,6-diaminopimeloyl-D-alanyl-D-alanine + UDP + H(+)</text>
        <dbReference type="Rhea" id="RHEA:31227"/>
        <dbReference type="ChEBI" id="CHEBI:15378"/>
        <dbReference type="ChEBI" id="CHEBI:57705"/>
        <dbReference type="ChEBI" id="CHEBI:58223"/>
        <dbReference type="ChEBI" id="CHEBI:61387"/>
        <dbReference type="ChEBI" id="CHEBI:61388"/>
        <dbReference type="EC" id="2.4.1.227"/>
    </reaction>
</comment>
<evidence type="ECO:0000256" key="4">
    <source>
        <dbReference type="ARBA" id="ARBA00022679"/>
    </source>
</evidence>
<feature type="binding site" evidence="10">
    <location>
        <position position="162"/>
    </location>
    <ligand>
        <name>UDP-N-acetyl-alpha-D-glucosamine</name>
        <dbReference type="ChEBI" id="CHEBI:57705"/>
    </ligand>
</feature>
<feature type="binding site" evidence="10">
    <location>
        <position position="126"/>
    </location>
    <ligand>
        <name>UDP-N-acetyl-alpha-D-glucosamine</name>
        <dbReference type="ChEBI" id="CHEBI:57705"/>
    </ligand>
</feature>
<comment type="function">
    <text evidence="10">Cell wall formation. Catalyzes the transfer of a GlcNAc subunit on undecaprenyl-pyrophosphoryl-MurNAc-pentapeptide (lipid intermediate I) to form undecaprenyl-pyrophosphoryl-MurNAc-(pentapeptide)GlcNAc (lipid intermediate II).</text>
</comment>
<comment type="subcellular location">
    <subcellularLocation>
        <location evidence="10">Cell membrane</location>
        <topology evidence="10">Peripheral membrane protein</topology>
        <orientation evidence="10">Cytoplasmic side</orientation>
    </subcellularLocation>
</comment>
<evidence type="ECO:0000256" key="9">
    <source>
        <dbReference type="ARBA" id="ARBA00023316"/>
    </source>
</evidence>
<keyword evidence="2 10" id="KW-0132">Cell division</keyword>
<protein>
    <recommendedName>
        <fullName evidence="10">UDP-N-acetylglucosamine--N-acetylmuramyl-(pentapeptide) pyrophosphoryl-undecaprenol N-acetylglucosamine transferase</fullName>
        <ecNumber evidence="10">2.4.1.227</ecNumber>
    </recommendedName>
    <alternativeName>
        <fullName evidence="10">Undecaprenyl-PP-MurNAc-pentapeptide-UDPGlcNAc GlcNAc transferase</fullName>
    </alternativeName>
</protein>
<evidence type="ECO:0000256" key="1">
    <source>
        <dbReference type="ARBA" id="ARBA00022475"/>
    </source>
</evidence>
<evidence type="ECO:0000313" key="13">
    <source>
        <dbReference type="EMBL" id="UOD50841.1"/>
    </source>
</evidence>
<evidence type="ECO:0000256" key="3">
    <source>
        <dbReference type="ARBA" id="ARBA00022676"/>
    </source>
</evidence>
<dbReference type="Proteomes" id="UP000831607">
    <property type="component" value="Chromosome"/>
</dbReference>
<dbReference type="EMBL" id="CP063982">
    <property type="protein sequence ID" value="UOD50841.1"/>
    <property type="molecule type" value="Genomic_DNA"/>
</dbReference>
<dbReference type="Gene3D" id="3.40.50.2000">
    <property type="entry name" value="Glycogen Phosphorylase B"/>
    <property type="match status" value="2"/>
</dbReference>
<dbReference type="Pfam" id="PF04101">
    <property type="entry name" value="Glyco_tran_28_C"/>
    <property type="match status" value="1"/>
</dbReference>
<evidence type="ECO:0000256" key="5">
    <source>
        <dbReference type="ARBA" id="ARBA00022960"/>
    </source>
</evidence>
<feature type="binding site" evidence="10">
    <location>
        <position position="244"/>
    </location>
    <ligand>
        <name>UDP-N-acetyl-alpha-D-glucosamine</name>
        <dbReference type="ChEBI" id="CHEBI:57705"/>
    </ligand>
</feature>
<evidence type="ECO:0000313" key="14">
    <source>
        <dbReference type="Proteomes" id="UP000831607"/>
    </source>
</evidence>
<keyword evidence="9 10" id="KW-0961">Cell wall biogenesis/degradation</keyword>
<keyword evidence="14" id="KW-1185">Reference proteome</keyword>
<name>A0ABY4AKM6_9BURK</name>
<dbReference type="NCBIfam" id="TIGR01133">
    <property type="entry name" value="murG"/>
    <property type="match status" value="1"/>
</dbReference>
<comment type="caution">
    <text evidence="10">Lacks conserved residue(s) required for the propagation of feature annotation.</text>
</comment>
<gene>
    <name evidence="10 13" type="primary">murG</name>
    <name evidence="13" type="ORF">DHf2319_02650</name>
</gene>
<feature type="binding site" evidence="10">
    <location>
        <begin position="14"/>
        <end position="16"/>
    </location>
    <ligand>
        <name>UDP-N-acetyl-alpha-D-glucosamine</name>
        <dbReference type="ChEBI" id="CHEBI:57705"/>
    </ligand>
</feature>
<dbReference type="RefSeq" id="WP_243479253.1">
    <property type="nucleotide sequence ID" value="NZ_CP063982.1"/>
</dbReference>
<dbReference type="PANTHER" id="PTHR21015:SF22">
    <property type="entry name" value="GLYCOSYLTRANSFERASE"/>
    <property type="match status" value="1"/>
</dbReference>
<dbReference type="HAMAP" id="MF_00033">
    <property type="entry name" value="MurG"/>
    <property type="match status" value="1"/>
</dbReference>
<dbReference type="PANTHER" id="PTHR21015">
    <property type="entry name" value="UDP-N-ACETYLGLUCOSAMINE--N-ACETYLMURAMYL-(PENTAPEPTIDE) PYROPHOSPHORYL-UNDECAPRENOL N-ACETYLGLUCOSAMINE TRANSFERASE 1"/>
    <property type="match status" value="1"/>
</dbReference>
<keyword evidence="8 10" id="KW-0131">Cell cycle</keyword>
<feature type="binding site" evidence="10">
    <location>
        <position position="289"/>
    </location>
    <ligand>
        <name>UDP-N-acetyl-alpha-D-glucosamine</name>
        <dbReference type="ChEBI" id="CHEBI:57705"/>
    </ligand>
</feature>